<dbReference type="InterPro" id="IPR009056">
    <property type="entry name" value="Cyt_c-like_dom"/>
</dbReference>
<feature type="signal peptide" evidence="7">
    <location>
        <begin position="1"/>
        <end position="23"/>
    </location>
</feature>
<evidence type="ECO:0000256" key="2">
    <source>
        <dbReference type="ARBA" id="ARBA00022617"/>
    </source>
</evidence>
<feature type="chain" id="PRO_5047371084" evidence="7">
    <location>
        <begin position="24"/>
        <end position="110"/>
    </location>
</feature>
<dbReference type="PANTHER" id="PTHR33751:SF9">
    <property type="entry name" value="CYTOCHROME C4"/>
    <property type="match status" value="1"/>
</dbReference>
<reference evidence="9 10" key="1">
    <citation type="submission" date="2022-04" db="EMBL/GenBank/DDBJ databases">
        <authorList>
            <person name="Grouzdev D.S."/>
            <person name="Pantiukh K.S."/>
            <person name="Krutkina M.S."/>
        </authorList>
    </citation>
    <scope>NUCLEOTIDE SEQUENCE [LARGE SCALE GENOMIC DNA]</scope>
    <source>
        <strain evidence="9 10">6x-1</strain>
    </source>
</reference>
<keyword evidence="10" id="KW-1185">Reference proteome</keyword>
<dbReference type="EMBL" id="JALKCH010000003">
    <property type="protein sequence ID" value="MCK0196394.1"/>
    <property type="molecule type" value="Genomic_DNA"/>
</dbReference>
<evidence type="ECO:0000256" key="1">
    <source>
        <dbReference type="ARBA" id="ARBA00022448"/>
    </source>
</evidence>
<dbReference type="Gene3D" id="1.10.760.10">
    <property type="entry name" value="Cytochrome c-like domain"/>
    <property type="match status" value="1"/>
</dbReference>
<keyword evidence="1" id="KW-0813">Transport</keyword>
<evidence type="ECO:0000259" key="8">
    <source>
        <dbReference type="PROSITE" id="PS51007"/>
    </source>
</evidence>
<sequence length="110" mass="11304">MSRLSVLTAILFAVSLSTGVAHAGDAAAGKAKVSAQCAVCHGSDGLSKLPEAPNLAGQVEPYLVKALEDFRSGARKNEMMSVIAEQLSDDDIANIAAYFSGISITVAPPQ</sequence>
<evidence type="ECO:0000313" key="9">
    <source>
        <dbReference type="EMBL" id="MCK0196394.1"/>
    </source>
</evidence>
<evidence type="ECO:0000256" key="4">
    <source>
        <dbReference type="ARBA" id="ARBA00022982"/>
    </source>
</evidence>
<dbReference type="Proteomes" id="UP001203284">
    <property type="component" value="Unassembled WGS sequence"/>
</dbReference>
<keyword evidence="2 6" id="KW-0349">Heme</keyword>
<dbReference type="SUPFAM" id="SSF46626">
    <property type="entry name" value="Cytochrome c"/>
    <property type="match status" value="1"/>
</dbReference>
<evidence type="ECO:0000256" key="5">
    <source>
        <dbReference type="ARBA" id="ARBA00023004"/>
    </source>
</evidence>
<proteinExistence type="predicted"/>
<name>A0ABT0D8W8_9HYPH</name>
<keyword evidence="5 6" id="KW-0408">Iron</keyword>
<evidence type="ECO:0000313" key="10">
    <source>
        <dbReference type="Proteomes" id="UP001203284"/>
    </source>
</evidence>
<protein>
    <submittedName>
        <fullName evidence="9">Cytochrome c</fullName>
    </submittedName>
</protein>
<gene>
    <name evidence="9" type="ORF">MWN34_05640</name>
</gene>
<evidence type="ECO:0000256" key="6">
    <source>
        <dbReference type="PROSITE-ProRule" id="PRU00433"/>
    </source>
</evidence>
<evidence type="ECO:0000256" key="3">
    <source>
        <dbReference type="ARBA" id="ARBA00022723"/>
    </source>
</evidence>
<dbReference type="PANTHER" id="PTHR33751">
    <property type="entry name" value="CBB3-TYPE CYTOCHROME C OXIDASE SUBUNIT FIXP"/>
    <property type="match status" value="1"/>
</dbReference>
<dbReference type="Pfam" id="PF00034">
    <property type="entry name" value="Cytochrom_C"/>
    <property type="match status" value="1"/>
</dbReference>
<keyword evidence="7" id="KW-0732">Signal</keyword>
<comment type="caution">
    <text evidence="9">The sequence shown here is derived from an EMBL/GenBank/DDBJ whole genome shotgun (WGS) entry which is preliminary data.</text>
</comment>
<dbReference type="InterPro" id="IPR050597">
    <property type="entry name" value="Cytochrome_c_Oxidase_Subunit"/>
</dbReference>
<keyword evidence="4" id="KW-0249">Electron transport</keyword>
<keyword evidence="3 6" id="KW-0479">Metal-binding</keyword>
<feature type="domain" description="Cytochrome c" evidence="8">
    <location>
        <begin position="24"/>
        <end position="103"/>
    </location>
</feature>
<dbReference type="RefSeq" id="WP_247027423.1">
    <property type="nucleotide sequence ID" value="NZ_JALKCH010000003.1"/>
</dbReference>
<organism evidence="9 10">
    <name type="scientific">Ancylobacter crimeensis</name>
    <dbReference type="NCBI Taxonomy" id="2579147"/>
    <lineage>
        <taxon>Bacteria</taxon>
        <taxon>Pseudomonadati</taxon>
        <taxon>Pseudomonadota</taxon>
        <taxon>Alphaproteobacteria</taxon>
        <taxon>Hyphomicrobiales</taxon>
        <taxon>Xanthobacteraceae</taxon>
        <taxon>Ancylobacter</taxon>
    </lineage>
</organism>
<accession>A0ABT0D8W8</accession>
<evidence type="ECO:0000256" key="7">
    <source>
        <dbReference type="SAM" id="SignalP"/>
    </source>
</evidence>
<dbReference type="InterPro" id="IPR036909">
    <property type="entry name" value="Cyt_c-like_dom_sf"/>
</dbReference>
<dbReference type="PROSITE" id="PS51007">
    <property type="entry name" value="CYTC"/>
    <property type="match status" value="1"/>
</dbReference>